<accession>A0A2S5A6G5</accession>
<gene>
    <name evidence="4" type="ORF">C3K47_05255</name>
</gene>
<dbReference type="InterPro" id="IPR006860">
    <property type="entry name" value="FecR"/>
</dbReference>
<dbReference type="Gene3D" id="2.60.120.1440">
    <property type="match status" value="1"/>
</dbReference>
<keyword evidence="1" id="KW-0472">Membrane</keyword>
<dbReference type="PANTHER" id="PTHR30273:SF2">
    <property type="entry name" value="PROTEIN FECR"/>
    <property type="match status" value="1"/>
</dbReference>
<evidence type="ECO:0000259" key="3">
    <source>
        <dbReference type="Pfam" id="PF16344"/>
    </source>
</evidence>
<organism evidence="4 5">
    <name type="scientific">Solitalea longa</name>
    <dbReference type="NCBI Taxonomy" id="2079460"/>
    <lineage>
        <taxon>Bacteria</taxon>
        <taxon>Pseudomonadati</taxon>
        <taxon>Bacteroidota</taxon>
        <taxon>Sphingobacteriia</taxon>
        <taxon>Sphingobacteriales</taxon>
        <taxon>Sphingobacteriaceae</taxon>
        <taxon>Solitalea</taxon>
    </lineage>
</organism>
<comment type="caution">
    <text evidence="4">The sequence shown here is derived from an EMBL/GenBank/DDBJ whole genome shotgun (WGS) entry which is preliminary data.</text>
</comment>
<evidence type="ECO:0000259" key="2">
    <source>
        <dbReference type="Pfam" id="PF04773"/>
    </source>
</evidence>
<feature type="transmembrane region" description="Helical" evidence="1">
    <location>
        <begin position="76"/>
        <end position="98"/>
    </location>
</feature>
<evidence type="ECO:0000256" key="1">
    <source>
        <dbReference type="SAM" id="Phobius"/>
    </source>
</evidence>
<dbReference type="OrthoDB" id="1099963at2"/>
<dbReference type="Proteomes" id="UP000236893">
    <property type="component" value="Unassembled WGS sequence"/>
</dbReference>
<evidence type="ECO:0000313" key="5">
    <source>
        <dbReference type="Proteomes" id="UP000236893"/>
    </source>
</evidence>
<feature type="domain" description="Protein FecR C-terminal" evidence="3">
    <location>
        <begin position="311"/>
        <end position="379"/>
    </location>
</feature>
<dbReference type="Pfam" id="PF16344">
    <property type="entry name" value="FecR_C"/>
    <property type="match status" value="1"/>
</dbReference>
<dbReference type="PANTHER" id="PTHR30273">
    <property type="entry name" value="PERIPLASMIC SIGNAL SENSOR AND SIGMA FACTOR ACTIVATOR FECR-RELATED"/>
    <property type="match status" value="1"/>
</dbReference>
<sequence>MTEQEIITLLIKYEAGTCTQQELNLLERWYLTKAASSSDEVTPDDMWIRKEASREFILAHIAEVSGKPKSAKVVNLWSRITVASAAAVAIIAIGIWFFRTSPQPEGMKNPNYAKNDVAPGKQGATLTLSNGKKIRLSEAINGELANEAGVIITKAADGQLVYEIKNTPDENKINTINTANGETYQVRLPDGTAVWLNAGSSLTYATNLLQNGKRTVTLTGEGYFEVAKDKAHPFVVSSGNQEVEVLGTHFNMNAYADEPVRKTTLLEGSIKLTSDNISEILSPGEQAVSQNGKLNVQAVDAELAVAWKYNKFVFDSQQITEIMRMVARWYDVEVIYNGPIPEDLYSGTVSRFDQVSGVLRILESSGGVHFKIEGRKIYVSK</sequence>
<dbReference type="GO" id="GO:0016989">
    <property type="term" value="F:sigma factor antagonist activity"/>
    <property type="evidence" value="ECO:0007669"/>
    <property type="project" value="TreeGrafter"/>
</dbReference>
<dbReference type="Pfam" id="PF04773">
    <property type="entry name" value="FecR"/>
    <property type="match status" value="1"/>
</dbReference>
<dbReference type="InterPro" id="IPR012373">
    <property type="entry name" value="Ferrdict_sens_TM"/>
</dbReference>
<name>A0A2S5A6G5_9SPHI</name>
<keyword evidence="1" id="KW-1133">Transmembrane helix</keyword>
<keyword evidence="5" id="KW-1185">Reference proteome</keyword>
<feature type="domain" description="FecR protein" evidence="2">
    <location>
        <begin position="175"/>
        <end position="270"/>
    </location>
</feature>
<dbReference type="PIRSF" id="PIRSF018266">
    <property type="entry name" value="FecR"/>
    <property type="match status" value="1"/>
</dbReference>
<dbReference type="InterPro" id="IPR032508">
    <property type="entry name" value="FecR_C"/>
</dbReference>
<dbReference type="Gene3D" id="3.55.50.30">
    <property type="match status" value="1"/>
</dbReference>
<evidence type="ECO:0000313" key="4">
    <source>
        <dbReference type="EMBL" id="POY37932.1"/>
    </source>
</evidence>
<dbReference type="RefSeq" id="WP_103788063.1">
    <property type="nucleotide sequence ID" value="NZ_PQVF01000003.1"/>
</dbReference>
<keyword evidence="1" id="KW-0812">Transmembrane</keyword>
<dbReference type="EMBL" id="PQVF01000003">
    <property type="protein sequence ID" value="POY37932.1"/>
    <property type="molecule type" value="Genomic_DNA"/>
</dbReference>
<reference evidence="4 5" key="1">
    <citation type="submission" date="2018-01" db="EMBL/GenBank/DDBJ databases">
        <authorList>
            <person name="Gaut B.S."/>
            <person name="Morton B.R."/>
            <person name="Clegg M.T."/>
            <person name="Duvall M.R."/>
        </authorList>
    </citation>
    <scope>NUCLEOTIDE SEQUENCE [LARGE SCALE GENOMIC DNA]</scope>
    <source>
        <strain evidence="4 5">HR-AV</strain>
    </source>
</reference>
<protein>
    <submittedName>
        <fullName evidence="4">Anti-sigma factor</fullName>
    </submittedName>
</protein>
<proteinExistence type="predicted"/>
<dbReference type="AlphaFoldDB" id="A0A2S5A6G5"/>